<dbReference type="NCBIfam" id="TIGR01574">
    <property type="entry name" value="miaB-methiolase"/>
    <property type="match status" value="1"/>
</dbReference>
<keyword evidence="3 12" id="KW-0808">Transferase</keyword>
<reference evidence="17" key="1">
    <citation type="submission" date="2012-09" db="EMBL/GenBank/DDBJ databases">
        <authorList>
            <person name="Weinstock G."/>
            <person name="Sodergren E."/>
            <person name="Clifton S."/>
            <person name="Fulton L."/>
            <person name="Fulton B."/>
            <person name="Courtney L."/>
            <person name="Fronick C."/>
            <person name="Harrison M."/>
            <person name="Strong C."/>
            <person name="Farmer C."/>
            <person name="Delehaunty K."/>
            <person name="Markovic C."/>
            <person name="Hall O."/>
            <person name="Minx P."/>
            <person name="Tomlinson C."/>
            <person name="Mitreva M."/>
            <person name="Nelson J."/>
            <person name="Hou S."/>
            <person name="Wollam A."/>
            <person name="Pepin K.H."/>
            <person name="Johnson M."/>
            <person name="Bhonagiri V."/>
            <person name="Nash W.E."/>
            <person name="Suruliraj S."/>
            <person name="Warren W."/>
            <person name="Chinwalla A."/>
            <person name="Mardis E.R."/>
            <person name="Wilson R.K."/>
        </authorList>
    </citation>
    <scope>NUCLEOTIDE SEQUENCE [LARGE SCALE GENOMIC DNA]</scope>
    <source>
        <strain evidence="17">OS1</strain>
    </source>
</reference>
<dbReference type="PANTHER" id="PTHR43020:SF2">
    <property type="entry name" value="MITOCHONDRIAL TRNA METHYLTHIOTRANSFERASE CDK5RAP1"/>
    <property type="match status" value="1"/>
</dbReference>
<keyword evidence="2 12" id="KW-0004">4Fe-4S</keyword>
<dbReference type="PROSITE" id="PS51449">
    <property type="entry name" value="MTTASE_N"/>
    <property type="match status" value="1"/>
</dbReference>
<feature type="domain" description="Radical SAM core" evidence="15">
    <location>
        <begin position="145"/>
        <end position="375"/>
    </location>
</feature>
<dbReference type="FunFam" id="3.40.50.12160:FF:000003">
    <property type="entry name" value="CDK5 regulatory subunit-associated protein 1"/>
    <property type="match status" value="1"/>
</dbReference>
<comment type="caution">
    <text evidence="16">The sequence shown here is derived from an EMBL/GenBank/DDBJ whole genome shotgun (WGS) entry which is preliminary data.</text>
</comment>
<dbReference type="SUPFAM" id="SSF102114">
    <property type="entry name" value="Radical SAM enzymes"/>
    <property type="match status" value="1"/>
</dbReference>
<keyword evidence="17" id="KW-1185">Reference proteome</keyword>
<evidence type="ECO:0000256" key="1">
    <source>
        <dbReference type="ARBA" id="ARBA00003234"/>
    </source>
</evidence>
<dbReference type="InterPro" id="IPR006638">
    <property type="entry name" value="Elp3/MiaA/NifB-like_rSAM"/>
</dbReference>
<accession>A0A0T5X8H2</accession>
<dbReference type="SMART" id="SM00729">
    <property type="entry name" value="Elp3"/>
    <property type="match status" value="1"/>
</dbReference>
<evidence type="ECO:0000259" key="14">
    <source>
        <dbReference type="PROSITE" id="PS51449"/>
    </source>
</evidence>
<evidence type="ECO:0000313" key="16">
    <source>
        <dbReference type="EMBL" id="KRT34655.1"/>
    </source>
</evidence>
<dbReference type="STRING" id="592015.HMPREF1705_03893"/>
<dbReference type="AlphaFoldDB" id="A0A0T5X8H2"/>
<comment type="cofactor">
    <cofactor evidence="12">
        <name>[4Fe-4S] cluster</name>
        <dbReference type="ChEBI" id="CHEBI:49883"/>
    </cofactor>
    <text evidence="12">Binds 2 [4Fe-4S] clusters. One cluster is coordinated with 3 cysteines and an exchangeable S-adenosyl-L-methionine.</text>
</comment>
<dbReference type="InterPro" id="IPR005839">
    <property type="entry name" value="Methylthiotransferase"/>
</dbReference>
<dbReference type="SFLD" id="SFLDG01061">
    <property type="entry name" value="methylthiotransferase"/>
    <property type="match status" value="1"/>
</dbReference>
<dbReference type="InterPro" id="IPR058240">
    <property type="entry name" value="rSAM_sf"/>
</dbReference>
<evidence type="ECO:0000256" key="2">
    <source>
        <dbReference type="ARBA" id="ARBA00022485"/>
    </source>
</evidence>
<dbReference type="InterPro" id="IPR038135">
    <property type="entry name" value="Methylthiotransferase_N_sf"/>
</dbReference>
<feature type="binding site" evidence="12">
    <location>
        <position position="159"/>
    </location>
    <ligand>
        <name>[4Fe-4S] cluster</name>
        <dbReference type="ChEBI" id="CHEBI:49883"/>
        <label>2</label>
        <note>4Fe-4S-S-AdoMet</note>
    </ligand>
</feature>
<evidence type="ECO:0000256" key="12">
    <source>
        <dbReference type="HAMAP-Rule" id="MF_01864"/>
    </source>
</evidence>
<dbReference type="SFLD" id="SFLDG01082">
    <property type="entry name" value="B12-binding_domain_containing"/>
    <property type="match status" value="1"/>
</dbReference>
<gene>
    <name evidence="12" type="primary">miaB</name>
    <name evidence="16" type="ORF">HMPREF1705_03893</name>
</gene>
<dbReference type="Gene3D" id="3.80.30.20">
    <property type="entry name" value="tm_1862 like domain"/>
    <property type="match status" value="1"/>
</dbReference>
<dbReference type="InterPro" id="IPR023404">
    <property type="entry name" value="rSAM_horseshoe"/>
</dbReference>
<dbReference type="Gene3D" id="3.40.50.12160">
    <property type="entry name" value="Methylthiotransferase, N-terminal domain"/>
    <property type="match status" value="1"/>
</dbReference>
<dbReference type="eggNOG" id="COG0621">
    <property type="taxonomic scope" value="Bacteria"/>
</dbReference>
<dbReference type="PROSITE" id="PS50926">
    <property type="entry name" value="TRAM"/>
    <property type="match status" value="1"/>
</dbReference>
<dbReference type="PANTHER" id="PTHR43020">
    <property type="entry name" value="CDK5 REGULATORY SUBUNIT-ASSOCIATED PROTEIN 1"/>
    <property type="match status" value="1"/>
</dbReference>
<evidence type="ECO:0000256" key="5">
    <source>
        <dbReference type="ARBA" id="ARBA00022723"/>
    </source>
</evidence>
<dbReference type="EC" id="2.8.4.3" evidence="8 12"/>
<keyword evidence="6 12" id="KW-0408">Iron</keyword>
<dbReference type="InterPro" id="IPR006463">
    <property type="entry name" value="MiaB_methiolase"/>
</dbReference>
<keyword evidence="4 12" id="KW-0949">S-adenosyl-L-methionine</keyword>
<dbReference type="PROSITE" id="PS01278">
    <property type="entry name" value="MTTASE_RADICAL"/>
    <property type="match status" value="1"/>
</dbReference>
<dbReference type="CDD" id="cd01335">
    <property type="entry name" value="Radical_SAM"/>
    <property type="match status" value="1"/>
</dbReference>
<evidence type="ECO:0000256" key="4">
    <source>
        <dbReference type="ARBA" id="ARBA00022691"/>
    </source>
</evidence>
<dbReference type="GO" id="GO:0046872">
    <property type="term" value="F:metal ion binding"/>
    <property type="evidence" value="ECO:0007669"/>
    <property type="project" value="UniProtKB-KW"/>
</dbReference>
<dbReference type="GO" id="GO:0051539">
    <property type="term" value="F:4 iron, 4 sulfur cluster binding"/>
    <property type="evidence" value="ECO:0007669"/>
    <property type="project" value="UniProtKB-UniRule"/>
</dbReference>
<keyword evidence="12" id="KW-0819">tRNA processing</keyword>
<dbReference type="SFLD" id="SFLDF00273">
    <property type="entry name" value="(dimethylallyl)adenosine_tRNA"/>
    <property type="match status" value="1"/>
</dbReference>
<dbReference type="RefSeq" id="WP_009200468.1">
    <property type="nucleotide sequence ID" value="NZ_ACJX03000001.1"/>
</dbReference>
<evidence type="ECO:0000313" key="17">
    <source>
        <dbReference type="Proteomes" id="UP000005273"/>
    </source>
</evidence>
<keyword evidence="5 12" id="KW-0479">Metal-binding</keyword>
<feature type="domain" description="TRAM" evidence="13">
    <location>
        <begin position="378"/>
        <end position="441"/>
    </location>
</feature>
<dbReference type="GO" id="GO:0005829">
    <property type="term" value="C:cytosol"/>
    <property type="evidence" value="ECO:0007669"/>
    <property type="project" value="TreeGrafter"/>
</dbReference>
<evidence type="ECO:0000256" key="6">
    <source>
        <dbReference type="ARBA" id="ARBA00023004"/>
    </source>
</evidence>
<dbReference type="FunFam" id="3.80.30.20:FF:000001">
    <property type="entry name" value="tRNA-2-methylthio-N(6)-dimethylallyladenosine synthase 2"/>
    <property type="match status" value="1"/>
</dbReference>
<name>A0A0T5X8H2_9BACT</name>
<evidence type="ECO:0000256" key="9">
    <source>
        <dbReference type="ARBA" id="ARBA00068570"/>
    </source>
</evidence>
<dbReference type="Pfam" id="PF00919">
    <property type="entry name" value="UPF0004"/>
    <property type="match status" value="1"/>
</dbReference>
<dbReference type="Pfam" id="PF01938">
    <property type="entry name" value="TRAM"/>
    <property type="match status" value="1"/>
</dbReference>
<comment type="subcellular location">
    <subcellularLocation>
        <location evidence="12">Cytoplasm</location>
    </subcellularLocation>
</comment>
<dbReference type="InterPro" id="IPR007197">
    <property type="entry name" value="rSAM"/>
</dbReference>
<keyword evidence="7 12" id="KW-0411">Iron-sulfur</keyword>
<feature type="binding site" evidence="12">
    <location>
        <position position="166"/>
    </location>
    <ligand>
        <name>[4Fe-4S] cluster</name>
        <dbReference type="ChEBI" id="CHEBI:49883"/>
        <label>2</label>
        <note>4Fe-4S-S-AdoMet</note>
    </ligand>
</feature>
<dbReference type="Proteomes" id="UP000005273">
    <property type="component" value="Unassembled WGS sequence"/>
</dbReference>
<comment type="function">
    <text evidence="1 12">Catalyzes the methylthiolation of N6-(dimethylallyl)adenosine (i(6)A), leading to the formation of 2-methylthio-N6-(dimethylallyl)adenosine (ms(2)i(6)A) at position 37 in tRNAs that read codons beginning with uridine.</text>
</comment>
<dbReference type="SFLD" id="SFLDS00029">
    <property type="entry name" value="Radical_SAM"/>
    <property type="match status" value="1"/>
</dbReference>
<feature type="binding site" evidence="12">
    <location>
        <position position="15"/>
    </location>
    <ligand>
        <name>[4Fe-4S] cluster</name>
        <dbReference type="ChEBI" id="CHEBI:49883"/>
        <label>1</label>
    </ligand>
</feature>
<keyword evidence="12" id="KW-0963">Cytoplasm</keyword>
<evidence type="ECO:0000256" key="11">
    <source>
        <dbReference type="ARBA" id="ARBA00081141"/>
    </source>
</evidence>
<dbReference type="PROSITE" id="PS51918">
    <property type="entry name" value="RADICAL_SAM"/>
    <property type="match status" value="1"/>
</dbReference>
<dbReference type="EMBL" id="ACJX03000001">
    <property type="protein sequence ID" value="KRT34655.1"/>
    <property type="molecule type" value="Genomic_DNA"/>
</dbReference>
<evidence type="ECO:0000259" key="13">
    <source>
        <dbReference type="PROSITE" id="PS50926"/>
    </source>
</evidence>
<dbReference type="InterPro" id="IPR013848">
    <property type="entry name" value="Methylthiotransferase_N"/>
</dbReference>
<dbReference type="NCBIfam" id="TIGR00089">
    <property type="entry name" value="MiaB/RimO family radical SAM methylthiotransferase"/>
    <property type="match status" value="1"/>
</dbReference>
<evidence type="ECO:0000256" key="8">
    <source>
        <dbReference type="ARBA" id="ARBA00033765"/>
    </source>
</evidence>
<feature type="binding site" evidence="12">
    <location>
        <position position="50"/>
    </location>
    <ligand>
        <name>[4Fe-4S] cluster</name>
        <dbReference type="ChEBI" id="CHEBI:49883"/>
        <label>1</label>
    </ligand>
</feature>
<dbReference type="GO" id="GO:0035597">
    <property type="term" value="F:tRNA-2-methylthio-N(6)-dimethylallyladenosine(37) synthase activity"/>
    <property type="evidence" value="ECO:0007669"/>
    <property type="project" value="UniProtKB-EC"/>
</dbReference>
<sequence length="453" mass="51293">MMSMAFSFAIDIYGCQMNQYDGDRLRTSLIRRGWIETDRNEADAVVIVTCSIREKAEQKVLSEIGRYGKLYKTKGKPLLAVIGCMAQNMGADLLRRFPQVKVVAGPRHIGWVPDALENAMRHKTVLYLDEDPREMIDLHDAPMIRSNPYKAFVTIAHGCDNFCTYCIVPYVRGRFVSRRPGEILKEVSELVDDGVLEVTLLGQNVDSYGKDLKESYRFSNLLQDVAKVPGLLRVRFTTSHPRDFTEDVIEAMAEESKICPAVNLPIQSGSDRILKKMNRGYTVEDYGRIIKRLREALPEVSITSDLIVGFPGETEEDFQCTLEMLKTMEFDLVHTASYSPREGTPAANMSNQIPEEEKKRRLSIVNELQDAISFKKNKILEGKFFEVLLDDFAPKGKGMLQGRTPTDKVVLVPGDESMLGKLCEVRITGASNWYLYGEIVSFRDFSDVLEVRI</sequence>
<evidence type="ECO:0000256" key="10">
    <source>
        <dbReference type="ARBA" id="ARBA00080698"/>
    </source>
</evidence>
<comment type="catalytic activity">
    <reaction evidence="12">
        <text>N(6)-dimethylallyladenosine(37) in tRNA + (sulfur carrier)-SH + AH2 + 2 S-adenosyl-L-methionine = 2-methylsulfanyl-N(6)-dimethylallyladenosine(37) in tRNA + (sulfur carrier)-H + 5'-deoxyadenosine + L-methionine + A + S-adenosyl-L-homocysteine + 2 H(+)</text>
        <dbReference type="Rhea" id="RHEA:37067"/>
        <dbReference type="Rhea" id="RHEA-COMP:10375"/>
        <dbReference type="Rhea" id="RHEA-COMP:10376"/>
        <dbReference type="Rhea" id="RHEA-COMP:14737"/>
        <dbReference type="Rhea" id="RHEA-COMP:14739"/>
        <dbReference type="ChEBI" id="CHEBI:13193"/>
        <dbReference type="ChEBI" id="CHEBI:15378"/>
        <dbReference type="ChEBI" id="CHEBI:17319"/>
        <dbReference type="ChEBI" id="CHEBI:17499"/>
        <dbReference type="ChEBI" id="CHEBI:29917"/>
        <dbReference type="ChEBI" id="CHEBI:57844"/>
        <dbReference type="ChEBI" id="CHEBI:57856"/>
        <dbReference type="ChEBI" id="CHEBI:59789"/>
        <dbReference type="ChEBI" id="CHEBI:64428"/>
        <dbReference type="ChEBI" id="CHEBI:74415"/>
        <dbReference type="ChEBI" id="CHEBI:74417"/>
        <dbReference type="EC" id="2.8.4.3"/>
    </reaction>
</comment>
<comment type="subunit">
    <text evidence="12">Monomer.</text>
</comment>
<feature type="binding site" evidence="12">
    <location>
        <position position="84"/>
    </location>
    <ligand>
        <name>[4Fe-4S] cluster</name>
        <dbReference type="ChEBI" id="CHEBI:49883"/>
        <label>1</label>
    </ligand>
</feature>
<evidence type="ECO:0000256" key="7">
    <source>
        <dbReference type="ARBA" id="ARBA00023014"/>
    </source>
</evidence>
<evidence type="ECO:0000259" key="15">
    <source>
        <dbReference type="PROSITE" id="PS51918"/>
    </source>
</evidence>
<dbReference type="InterPro" id="IPR020612">
    <property type="entry name" value="Methylthiotransferase_CS"/>
</dbReference>
<organism evidence="16 17">
    <name type="scientific">Acetomicrobium hydrogeniformans ATCC BAA-1850</name>
    <dbReference type="NCBI Taxonomy" id="592015"/>
    <lineage>
        <taxon>Bacteria</taxon>
        <taxon>Thermotogati</taxon>
        <taxon>Synergistota</taxon>
        <taxon>Synergistia</taxon>
        <taxon>Synergistales</taxon>
        <taxon>Acetomicrobiaceae</taxon>
        <taxon>Acetomicrobium</taxon>
    </lineage>
</organism>
<comment type="similarity">
    <text evidence="12">Belongs to the methylthiotransferase family. MiaB subfamily.</text>
</comment>
<dbReference type="InterPro" id="IPR002792">
    <property type="entry name" value="TRAM_dom"/>
</dbReference>
<dbReference type="Pfam" id="PF04055">
    <property type="entry name" value="Radical_SAM"/>
    <property type="match status" value="1"/>
</dbReference>
<proteinExistence type="inferred from homology"/>
<feature type="binding site" evidence="12">
    <location>
        <position position="163"/>
    </location>
    <ligand>
        <name>[4Fe-4S] cluster</name>
        <dbReference type="ChEBI" id="CHEBI:49883"/>
        <label>2</label>
        <note>4Fe-4S-S-AdoMet</note>
    </ligand>
</feature>
<dbReference type="HAMAP" id="MF_01864">
    <property type="entry name" value="tRNA_metthiotr_MiaB"/>
    <property type="match status" value="1"/>
</dbReference>
<protein>
    <recommendedName>
        <fullName evidence="9 12">tRNA-2-methylthio-N(6)-dimethylallyladenosine synthase</fullName>
        <ecNumber evidence="8 12">2.8.4.3</ecNumber>
    </recommendedName>
    <alternativeName>
        <fullName evidence="11 12">(Dimethylallyl)adenosine tRNA methylthiotransferase MiaB</fullName>
    </alternativeName>
    <alternativeName>
        <fullName evidence="10 12">tRNA-i(6)A37 methylthiotransferase</fullName>
    </alternativeName>
</protein>
<evidence type="ECO:0000256" key="3">
    <source>
        <dbReference type="ARBA" id="ARBA00022679"/>
    </source>
</evidence>
<feature type="domain" description="MTTase N-terminal" evidence="14">
    <location>
        <begin position="6"/>
        <end position="121"/>
    </location>
</feature>